<comment type="caution">
    <text evidence="1">The sequence shown here is derived from an EMBL/GenBank/DDBJ whole genome shotgun (WGS) entry which is preliminary data.</text>
</comment>
<organism evidence="1 2">
    <name type="scientific">Racocetra persica</name>
    <dbReference type="NCBI Taxonomy" id="160502"/>
    <lineage>
        <taxon>Eukaryota</taxon>
        <taxon>Fungi</taxon>
        <taxon>Fungi incertae sedis</taxon>
        <taxon>Mucoromycota</taxon>
        <taxon>Glomeromycotina</taxon>
        <taxon>Glomeromycetes</taxon>
        <taxon>Diversisporales</taxon>
        <taxon>Gigasporaceae</taxon>
        <taxon>Racocetra</taxon>
    </lineage>
</organism>
<name>A0ACA9QGM0_9GLOM</name>
<sequence length="125" mass="14247">MTGSHLPSILEICKILMDRGYNVTLIAPVNYTAQSLSYRSIPQIIFDPEELGFNSNASAEIKNILPDDELMSSFKSFHKITVSSYLPLYKIYKETAKEVNVDLFFCDHFFNNPCYDLAWKLGKPA</sequence>
<reference evidence="1" key="1">
    <citation type="submission" date="2021-06" db="EMBL/GenBank/DDBJ databases">
        <authorList>
            <person name="Kallberg Y."/>
            <person name="Tangrot J."/>
            <person name="Rosling A."/>
        </authorList>
    </citation>
    <scope>NUCLEOTIDE SEQUENCE</scope>
    <source>
        <strain evidence="1">MA461A</strain>
    </source>
</reference>
<proteinExistence type="predicted"/>
<accession>A0ACA9QGM0</accession>
<protein>
    <submittedName>
        <fullName evidence="1">19028_t:CDS:1</fullName>
    </submittedName>
</protein>
<gene>
    <name evidence="1" type="ORF">RPERSI_LOCUS14282</name>
</gene>
<evidence type="ECO:0000313" key="1">
    <source>
        <dbReference type="EMBL" id="CAG8751966.1"/>
    </source>
</evidence>
<feature type="non-terminal residue" evidence="1">
    <location>
        <position position="125"/>
    </location>
</feature>
<keyword evidence="2" id="KW-1185">Reference proteome</keyword>
<evidence type="ECO:0000313" key="2">
    <source>
        <dbReference type="Proteomes" id="UP000789920"/>
    </source>
</evidence>
<dbReference type="EMBL" id="CAJVQC010032764">
    <property type="protein sequence ID" value="CAG8751966.1"/>
    <property type="molecule type" value="Genomic_DNA"/>
</dbReference>
<dbReference type="Proteomes" id="UP000789920">
    <property type="component" value="Unassembled WGS sequence"/>
</dbReference>